<feature type="region of interest" description="Disordered" evidence="1">
    <location>
        <begin position="99"/>
        <end position="120"/>
    </location>
</feature>
<protein>
    <submittedName>
        <fullName evidence="3">FxSxx-COOH system tetratricopeptide repeat protein</fullName>
    </submittedName>
</protein>
<evidence type="ECO:0000256" key="1">
    <source>
        <dbReference type="SAM" id="MobiDB-lite"/>
    </source>
</evidence>
<feature type="region of interest" description="Disordered" evidence="1">
    <location>
        <begin position="295"/>
        <end position="372"/>
    </location>
</feature>
<dbReference type="EMBL" id="JBBKAM010000002">
    <property type="protein sequence ID" value="MEJ8642510.1"/>
    <property type="molecule type" value="Genomic_DNA"/>
</dbReference>
<dbReference type="InterPro" id="IPR035897">
    <property type="entry name" value="Toll_tir_struct_dom_sf"/>
</dbReference>
<name>A0ABU8U3Q1_9ACTN</name>
<evidence type="ECO:0000313" key="3">
    <source>
        <dbReference type="EMBL" id="MEJ8642510.1"/>
    </source>
</evidence>
<dbReference type="SUPFAM" id="SSF52200">
    <property type="entry name" value="Toll/Interleukin receptor TIR domain"/>
    <property type="match status" value="1"/>
</dbReference>
<dbReference type="Gene3D" id="3.40.50.300">
    <property type="entry name" value="P-loop containing nucleotide triphosphate hydrolases"/>
    <property type="match status" value="1"/>
</dbReference>
<keyword evidence="4" id="KW-1185">Reference proteome</keyword>
<accession>A0ABU8U3Q1</accession>
<dbReference type="InterPro" id="IPR000157">
    <property type="entry name" value="TIR_dom"/>
</dbReference>
<feature type="region of interest" description="Disordered" evidence="1">
    <location>
        <begin position="509"/>
        <end position="531"/>
    </location>
</feature>
<dbReference type="Proteomes" id="UP001382904">
    <property type="component" value="Unassembled WGS sequence"/>
</dbReference>
<evidence type="ECO:0000259" key="2">
    <source>
        <dbReference type="Pfam" id="PF13676"/>
    </source>
</evidence>
<evidence type="ECO:0000313" key="4">
    <source>
        <dbReference type="Proteomes" id="UP001382904"/>
    </source>
</evidence>
<dbReference type="InterPro" id="IPR026337">
    <property type="entry name" value="AKG_HExxH"/>
</dbReference>
<dbReference type="SUPFAM" id="SSF52540">
    <property type="entry name" value="P-loop containing nucleoside triphosphate hydrolases"/>
    <property type="match status" value="1"/>
</dbReference>
<dbReference type="NCBIfam" id="NF040586">
    <property type="entry name" value="FxSxx_TPR"/>
    <property type="match status" value="1"/>
</dbReference>
<dbReference type="PANTHER" id="PTHR35205">
    <property type="entry name" value="NB-ARC AND TPR DOMAIN PROTEIN"/>
    <property type="match status" value="1"/>
</dbReference>
<proteinExistence type="predicted"/>
<feature type="compositionally biased region" description="Basic residues" evidence="1">
    <location>
        <begin position="110"/>
        <end position="120"/>
    </location>
</feature>
<reference evidence="3 4" key="1">
    <citation type="submission" date="2024-03" db="EMBL/GenBank/DDBJ databases">
        <title>Novel Streptomyces species of biotechnological and ecological value are a feature of Machair soil.</title>
        <authorList>
            <person name="Prole J.R."/>
            <person name="Goodfellow M."/>
            <person name="Allenby N."/>
            <person name="Ward A.C."/>
        </authorList>
    </citation>
    <scope>NUCLEOTIDE SEQUENCE [LARGE SCALE GENOMIC DNA]</scope>
    <source>
        <strain evidence="3 4">MS1.HAVA.3</strain>
    </source>
</reference>
<gene>
    <name evidence="3" type="primary">fxsT</name>
    <name evidence="3" type="ORF">WKI68_16005</name>
</gene>
<sequence length="813" mass="88279">MGRGDPAPAARPVRTPSDLGHLGALAVAAALRAGIAFTHTLRPLHGRLVLPTLGLLRPDRTGPIALTERSWDPDDPATLPLHALPGGRTALDDLDPYRAPGPAQKAPVRPARRLTPKGHKRWDTQWSGALTLLQRYDTVRAEETVQLLRSVVPLGGGSRSNGATLPAAAGSVLARAQAPPALAATLVHEVQHGKLTALADVLTLHTADHTPRHWAPWRSDPRPLEGLLHGAYAHLALAGYWQRAALYGARGAWAQHARIRAQVAAVLPTLRAHERLTAAGREFTDAMAAAERAMDELPPPGDQHTAARRPSSGSAAPGARRTPNSPRSHRADGPSAAVPFQPRPLPGAQGDGRMTTGSRQDRESAAQQPHRPQRFVISFAGFNRPWAVWIAHRLEEHGHRVALQRWDPQSSPGIAQALDDLARSGSRVLLVLSERYFSAGTHADEEWNTALRAVTDRHPDRFAAVCLTDAPLPSAVAVLEKTDLWGLDSYEAEYRVLRRLELPTERIGTETGRRGPRFPNDPPEIWGRVPRRNPRFTGRNDVIATLREALTEAPPGASTVTLLGLSGVGKTQVATEYAYRFASEYDVVWWVPAEDRPTLRERLADLAPALGLPRGAGSYGEQIRAVLEALRRGSPYGRWLMVFDGCDNPDDLIDLLPSGAGDVIITSRNREWAARHTSLVEVPLYARPESITFIRRRALRLTADEADQLAEALEDYPLALDQTAGWLADSPLPVGDYLALLQRRMDSHEAVTVSDDYPLPFPTALAILLNNVRENFPTPSPCCGCSSSSPPDRCRCGCCANSPPTTCPNSSPG</sequence>
<dbReference type="Gene3D" id="3.40.50.10140">
    <property type="entry name" value="Toll/interleukin-1 receptor homology (TIR) domain"/>
    <property type="match status" value="1"/>
</dbReference>
<dbReference type="NCBIfam" id="TIGR04267">
    <property type="entry name" value="mod_HExxH"/>
    <property type="match status" value="1"/>
</dbReference>
<dbReference type="Pfam" id="PF13676">
    <property type="entry name" value="TIR_2"/>
    <property type="match status" value="1"/>
</dbReference>
<feature type="domain" description="TIR" evidence="2">
    <location>
        <begin position="375"/>
        <end position="495"/>
    </location>
</feature>
<comment type="caution">
    <text evidence="3">The sequence shown here is derived from an EMBL/GenBank/DDBJ whole genome shotgun (WGS) entry which is preliminary data.</text>
</comment>
<organism evidence="3 4">
    <name type="scientific">Streptomyces caledonius</name>
    <dbReference type="NCBI Taxonomy" id="3134107"/>
    <lineage>
        <taxon>Bacteria</taxon>
        <taxon>Bacillati</taxon>
        <taxon>Actinomycetota</taxon>
        <taxon>Actinomycetes</taxon>
        <taxon>Kitasatosporales</taxon>
        <taxon>Streptomycetaceae</taxon>
        <taxon>Streptomyces</taxon>
    </lineage>
</organism>
<dbReference type="InterPro" id="IPR027417">
    <property type="entry name" value="P-loop_NTPase"/>
</dbReference>
<feature type="compositionally biased region" description="Low complexity" evidence="1">
    <location>
        <begin position="308"/>
        <end position="321"/>
    </location>
</feature>
<dbReference type="PANTHER" id="PTHR35205:SF1">
    <property type="entry name" value="ZU5 DOMAIN-CONTAINING PROTEIN"/>
    <property type="match status" value="1"/>
</dbReference>